<dbReference type="GeneTree" id="ENSGT00970000196970"/>
<reference evidence="5" key="3">
    <citation type="submission" date="2025-09" db="UniProtKB">
        <authorList>
            <consortium name="Ensembl"/>
        </authorList>
    </citation>
    <scope>IDENTIFICATION</scope>
</reference>
<sequence length="89" mass="10061">MDPVDVSSISSLSKPVCVLWGCELNGTQRKFNFEVEDDLLENQLFIKTICLSEDASDDLHVIEVEARIMQDVRPIPIATLRASVQPMWI</sequence>
<feature type="domain" description="Nucleoplasmin core" evidence="4">
    <location>
        <begin position="19"/>
        <end position="87"/>
    </location>
</feature>
<reference evidence="6" key="1">
    <citation type="submission" date="2011-12" db="EMBL/GenBank/DDBJ databases">
        <title>The Draft Genome of Lepisosteus oculatus.</title>
        <authorList>
            <consortium name="The Broad Institute Genome Assembly &amp; Analysis Group"/>
            <consortium name="Computational R&amp;D Group"/>
            <consortium name="and Sequencing Platform"/>
            <person name="Di Palma F."/>
            <person name="Alfoldi J."/>
            <person name="Johnson J."/>
            <person name="Berlin A."/>
            <person name="Gnerre S."/>
            <person name="Jaffe D."/>
            <person name="MacCallum I."/>
            <person name="Young S."/>
            <person name="Walker B.J."/>
            <person name="Lander E.S."/>
            <person name="Lindblad-Toh K."/>
        </authorList>
    </citation>
    <scope>NUCLEOTIDE SEQUENCE [LARGE SCALE GENOMIC DNA]</scope>
</reference>
<reference evidence="5" key="2">
    <citation type="submission" date="2025-08" db="UniProtKB">
        <authorList>
            <consortium name="Ensembl"/>
        </authorList>
    </citation>
    <scope>IDENTIFICATION</scope>
</reference>
<dbReference type="STRING" id="7918.ENSLOCP00000018418"/>
<protein>
    <submittedName>
        <fullName evidence="5">Nucleoplasmin ATPase-like</fullName>
    </submittedName>
</protein>
<proteinExistence type="inferred from homology"/>
<accession>W5NCQ9</accession>
<comment type="similarity">
    <text evidence="2">Belongs to the nucleoplasmin family.</text>
</comment>
<evidence type="ECO:0000259" key="4">
    <source>
        <dbReference type="Pfam" id="PF03066"/>
    </source>
</evidence>
<evidence type="ECO:0000256" key="3">
    <source>
        <dbReference type="ARBA" id="ARBA00023242"/>
    </source>
</evidence>
<evidence type="ECO:0000256" key="2">
    <source>
        <dbReference type="ARBA" id="ARBA00010744"/>
    </source>
</evidence>
<dbReference type="GO" id="GO:0005634">
    <property type="term" value="C:nucleus"/>
    <property type="evidence" value="ECO:0007669"/>
    <property type="project" value="UniProtKB-SubCell"/>
</dbReference>
<dbReference type="Proteomes" id="UP000018468">
    <property type="component" value="Linkage group LG1"/>
</dbReference>
<name>W5NCQ9_LEPOC</name>
<dbReference type="InterPro" id="IPR024057">
    <property type="entry name" value="Nucleoplasmin_core_dom"/>
</dbReference>
<evidence type="ECO:0000313" key="5">
    <source>
        <dbReference type="Ensembl" id="ENSLOCP00000018418.1"/>
    </source>
</evidence>
<dbReference type="CTD" id="797865"/>
<dbReference type="Ensembl" id="ENSLOCT00000018450.1">
    <property type="protein sequence ID" value="ENSLOCP00000018418.1"/>
    <property type="gene ID" value="ENSLOCG00000014960.1"/>
</dbReference>
<dbReference type="Pfam" id="PF03066">
    <property type="entry name" value="Nucleoplasmin"/>
    <property type="match status" value="1"/>
</dbReference>
<dbReference type="Gene3D" id="2.60.120.340">
    <property type="entry name" value="Nucleoplasmin core domain"/>
    <property type="match status" value="1"/>
</dbReference>
<keyword evidence="6" id="KW-1185">Reference proteome</keyword>
<evidence type="ECO:0000313" key="6">
    <source>
        <dbReference type="Proteomes" id="UP000018468"/>
    </source>
</evidence>
<dbReference type="InterPro" id="IPR036824">
    <property type="entry name" value="Nucleoplasmin_core_dom_sf"/>
</dbReference>
<dbReference type="HOGENOM" id="CLU_058838_2_1_1"/>
<keyword evidence="3" id="KW-0539">Nucleus</keyword>
<dbReference type="InParanoid" id="W5NCQ9"/>
<dbReference type="PANTHER" id="PTHR22747">
    <property type="entry name" value="NUCLEOPLASMIN"/>
    <property type="match status" value="1"/>
</dbReference>
<dbReference type="AlphaFoldDB" id="W5NCQ9"/>
<evidence type="ECO:0000256" key="1">
    <source>
        <dbReference type="ARBA" id="ARBA00004123"/>
    </source>
</evidence>
<dbReference type="SUPFAM" id="SSF69203">
    <property type="entry name" value="Nucleoplasmin-like core domain"/>
    <property type="match status" value="1"/>
</dbReference>
<dbReference type="RefSeq" id="XP_069042369.1">
    <property type="nucleotide sequence ID" value="XM_069186268.1"/>
</dbReference>
<comment type="subcellular location">
    <subcellularLocation>
        <location evidence="1">Nucleus</location>
    </subcellularLocation>
</comment>
<dbReference type="PANTHER" id="PTHR22747:SF39">
    <property type="entry name" value="NUCLEOPLASMIN CORE DOMAIN-CONTAINING PROTEIN"/>
    <property type="match status" value="1"/>
</dbReference>
<dbReference type="InterPro" id="IPR004301">
    <property type="entry name" value="Nucleoplasmin"/>
</dbReference>
<dbReference type="OrthoDB" id="6075101at2759"/>
<dbReference type="EMBL" id="AHAT01006213">
    <property type="status" value="NOT_ANNOTATED_CDS"/>
    <property type="molecule type" value="Genomic_DNA"/>
</dbReference>
<organism evidence="5 6">
    <name type="scientific">Lepisosteus oculatus</name>
    <name type="common">Spotted gar</name>
    <dbReference type="NCBI Taxonomy" id="7918"/>
    <lineage>
        <taxon>Eukaryota</taxon>
        <taxon>Metazoa</taxon>
        <taxon>Chordata</taxon>
        <taxon>Craniata</taxon>
        <taxon>Vertebrata</taxon>
        <taxon>Euteleostomi</taxon>
        <taxon>Actinopterygii</taxon>
        <taxon>Neopterygii</taxon>
        <taxon>Holostei</taxon>
        <taxon>Semionotiformes</taxon>
        <taxon>Lepisosteidae</taxon>
        <taxon>Lepisosteus</taxon>
    </lineage>
</organism>
<dbReference type="Bgee" id="ENSLOCG00000014960">
    <property type="expression patterns" value="Expressed in ovary and 1 other cell type or tissue"/>
</dbReference>
<dbReference type="GeneID" id="102689708"/>